<sequence>MKPSMPHFTQLEISSDDEDEEPTPQPKPKDPKPVKETPRMPNYDKFLKELVSNKHKLEQILAAFPSDESSALIQNKVLPKLRDPRSFFIPCNFNKAFSCDALVDLAEYMLVEVGKFTFPVDFVILEMEEDSKVPFILGRLFLHTTDALIRVKQKQLNLGVEEDFDTLLNEGSKILHSIEGTILEEKLFAELDEFMAMTAEENSESESDTEELPFEKITFNTNYKIKIYFEEPPTDLELKTLPDNLEYVFLEELSFLPKSYHPSFLSKIKLCSSLQLLRELRKNTFSGGKTEDAMEHLRKILEIANLFITPRISGNDIILQKFPLTLTGAAKRWVWESVRYGISKRLDMAYWGFLEVGTTFDIFQNIHILYFQYGVLTSSGYDVLIFIPLWSLVSAGTDTPYLP</sequence>
<name>A0ABQ5GZH3_9ASTR</name>
<gene>
    <name evidence="2" type="ORF">Tco_1055011</name>
</gene>
<evidence type="ECO:0000313" key="3">
    <source>
        <dbReference type="Proteomes" id="UP001151760"/>
    </source>
</evidence>
<evidence type="ECO:0000313" key="2">
    <source>
        <dbReference type="EMBL" id="GJT80669.1"/>
    </source>
</evidence>
<protein>
    <submittedName>
        <fullName evidence="2">Reverse transcriptase domain-containing protein</fullName>
    </submittedName>
</protein>
<evidence type="ECO:0000256" key="1">
    <source>
        <dbReference type="SAM" id="MobiDB-lite"/>
    </source>
</evidence>
<keyword evidence="2" id="KW-0808">Transferase</keyword>
<dbReference type="InterPro" id="IPR021109">
    <property type="entry name" value="Peptidase_aspartic_dom_sf"/>
</dbReference>
<keyword evidence="2" id="KW-0548">Nucleotidyltransferase</keyword>
<reference evidence="2" key="1">
    <citation type="journal article" date="2022" name="Int. J. Mol. Sci.">
        <title>Draft Genome of Tanacetum Coccineum: Genomic Comparison of Closely Related Tanacetum-Family Plants.</title>
        <authorList>
            <person name="Yamashiro T."/>
            <person name="Shiraishi A."/>
            <person name="Nakayama K."/>
            <person name="Satake H."/>
        </authorList>
    </citation>
    <scope>NUCLEOTIDE SEQUENCE</scope>
</reference>
<feature type="region of interest" description="Disordered" evidence="1">
    <location>
        <begin position="1"/>
        <end position="39"/>
    </location>
</feature>
<dbReference type="PANTHER" id="PTHR33067">
    <property type="entry name" value="RNA-DIRECTED DNA POLYMERASE-RELATED"/>
    <property type="match status" value="1"/>
</dbReference>
<keyword evidence="2" id="KW-0695">RNA-directed DNA polymerase</keyword>
<keyword evidence="3" id="KW-1185">Reference proteome</keyword>
<feature type="compositionally biased region" description="Basic and acidic residues" evidence="1">
    <location>
        <begin position="27"/>
        <end position="38"/>
    </location>
</feature>
<dbReference type="GO" id="GO:0003964">
    <property type="term" value="F:RNA-directed DNA polymerase activity"/>
    <property type="evidence" value="ECO:0007669"/>
    <property type="project" value="UniProtKB-KW"/>
</dbReference>
<proteinExistence type="predicted"/>
<dbReference type="PANTHER" id="PTHR33067:SF9">
    <property type="entry name" value="RNA-DIRECTED DNA POLYMERASE"/>
    <property type="match status" value="1"/>
</dbReference>
<reference evidence="2" key="2">
    <citation type="submission" date="2022-01" db="EMBL/GenBank/DDBJ databases">
        <authorList>
            <person name="Yamashiro T."/>
            <person name="Shiraishi A."/>
            <person name="Satake H."/>
            <person name="Nakayama K."/>
        </authorList>
    </citation>
    <scope>NUCLEOTIDE SEQUENCE</scope>
</reference>
<dbReference type="Gene3D" id="2.40.70.10">
    <property type="entry name" value="Acid Proteases"/>
    <property type="match status" value="1"/>
</dbReference>
<dbReference type="Proteomes" id="UP001151760">
    <property type="component" value="Unassembled WGS sequence"/>
</dbReference>
<organism evidence="2 3">
    <name type="scientific">Tanacetum coccineum</name>
    <dbReference type="NCBI Taxonomy" id="301880"/>
    <lineage>
        <taxon>Eukaryota</taxon>
        <taxon>Viridiplantae</taxon>
        <taxon>Streptophyta</taxon>
        <taxon>Embryophyta</taxon>
        <taxon>Tracheophyta</taxon>
        <taxon>Spermatophyta</taxon>
        <taxon>Magnoliopsida</taxon>
        <taxon>eudicotyledons</taxon>
        <taxon>Gunneridae</taxon>
        <taxon>Pentapetalae</taxon>
        <taxon>asterids</taxon>
        <taxon>campanulids</taxon>
        <taxon>Asterales</taxon>
        <taxon>Asteraceae</taxon>
        <taxon>Asteroideae</taxon>
        <taxon>Anthemideae</taxon>
        <taxon>Anthemidinae</taxon>
        <taxon>Tanacetum</taxon>
    </lineage>
</organism>
<accession>A0ABQ5GZH3</accession>
<dbReference type="EMBL" id="BQNB010019014">
    <property type="protein sequence ID" value="GJT80669.1"/>
    <property type="molecule type" value="Genomic_DNA"/>
</dbReference>
<comment type="caution">
    <text evidence="2">The sequence shown here is derived from an EMBL/GenBank/DDBJ whole genome shotgun (WGS) entry which is preliminary data.</text>
</comment>